<dbReference type="Proteomes" id="UP000664534">
    <property type="component" value="Unassembled WGS sequence"/>
</dbReference>
<evidence type="ECO:0000313" key="3">
    <source>
        <dbReference type="Proteomes" id="UP000664534"/>
    </source>
</evidence>
<feature type="region of interest" description="Disordered" evidence="1">
    <location>
        <begin position="1"/>
        <end position="134"/>
    </location>
</feature>
<protein>
    <submittedName>
        <fullName evidence="2">Uncharacterized protein</fullName>
    </submittedName>
</protein>
<proteinExistence type="predicted"/>
<feature type="compositionally biased region" description="Low complexity" evidence="1">
    <location>
        <begin position="55"/>
        <end position="72"/>
    </location>
</feature>
<name>A0A8H3FZH6_9LECA</name>
<keyword evidence="3" id="KW-1185">Reference proteome</keyword>
<accession>A0A8H3FZH6</accession>
<evidence type="ECO:0000256" key="1">
    <source>
        <dbReference type="SAM" id="MobiDB-lite"/>
    </source>
</evidence>
<evidence type="ECO:0000313" key="2">
    <source>
        <dbReference type="EMBL" id="CAF9935156.1"/>
    </source>
</evidence>
<dbReference type="EMBL" id="CAJPDT010000081">
    <property type="protein sequence ID" value="CAF9935156.1"/>
    <property type="molecule type" value="Genomic_DNA"/>
</dbReference>
<dbReference type="AlphaFoldDB" id="A0A8H3FZH6"/>
<feature type="compositionally biased region" description="Polar residues" evidence="1">
    <location>
        <begin position="7"/>
        <end position="43"/>
    </location>
</feature>
<sequence length="209" mass="22537">MPPPARKTSTPMSGQAPTSSTFHSSLTTAQHQKQASTRNTTKPVQYAGPSAMDEAAQAAQQAQTPTQSKAPALLGSPTAAEEGASVQETASPEHGDKQQSAASTAPELEFTEELSVGLSGQGLEGSSANPSTRHGLTFDELIRPLIDPHLPPARGMEKITQMMLQELESTSDEEDPDLPSLMMRPPVTEYMRQFERAAEEEMDRELYRS</sequence>
<feature type="compositionally biased region" description="Polar residues" evidence="1">
    <location>
        <begin position="124"/>
        <end position="134"/>
    </location>
</feature>
<reference evidence="2" key="1">
    <citation type="submission" date="2021-03" db="EMBL/GenBank/DDBJ databases">
        <authorList>
            <person name="Tagirdzhanova G."/>
        </authorList>
    </citation>
    <scope>NUCLEOTIDE SEQUENCE</scope>
</reference>
<organism evidence="2 3">
    <name type="scientific">Imshaugia aleurites</name>
    <dbReference type="NCBI Taxonomy" id="172621"/>
    <lineage>
        <taxon>Eukaryota</taxon>
        <taxon>Fungi</taxon>
        <taxon>Dikarya</taxon>
        <taxon>Ascomycota</taxon>
        <taxon>Pezizomycotina</taxon>
        <taxon>Lecanoromycetes</taxon>
        <taxon>OSLEUM clade</taxon>
        <taxon>Lecanoromycetidae</taxon>
        <taxon>Lecanorales</taxon>
        <taxon>Lecanorineae</taxon>
        <taxon>Parmeliaceae</taxon>
        <taxon>Imshaugia</taxon>
    </lineage>
</organism>
<comment type="caution">
    <text evidence="2">The sequence shown here is derived from an EMBL/GenBank/DDBJ whole genome shotgun (WGS) entry which is preliminary data.</text>
</comment>
<gene>
    <name evidence="2" type="ORF">IMSHALPRED_010127</name>
</gene>